<dbReference type="KEGG" id="pxv:FXF36_12595"/>
<feature type="domain" description="Peptidase U32 collagenase" evidence="1">
    <location>
        <begin position="323"/>
        <end position="423"/>
    </location>
</feature>
<evidence type="ECO:0000313" key="3">
    <source>
        <dbReference type="Proteomes" id="UP000327030"/>
    </source>
</evidence>
<dbReference type="AlphaFoldDB" id="A0A5P6VSM4"/>
<dbReference type="PROSITE" id="PS01276">
    <property type="entry name" value="PEPTIDASE_U32"/>
    <property type="match status" value="1"/>
</dbReference>
<dbReference type="InterPro" id="IPR020988">
    <property type="entry name" value="Pept_U32_collagenase"/>
</dbReference>
<evidence type="ECO:0000313" key="2">
    <source>
        <dbReference type="EMBL" id="QFJ55653.1"/>
    </source>
</evidence>
<reference evidence="3" key="1">
    <citation type="submission" date="2019-08" db="EMBL/GenBank/DDBJ databases">
        <title>Complete Genome Sequence of the Polysaccharide-Degrading Rumen Bacterium Pseudobutyrivibrio xylanivorans MA3014.</title>
        <authorList>
            <person name="Palevich N."/>
            <person name="Maclean P.H."/>
            <person name="Kelly W.J."/>
            <person name="Leahy S.C."/>
            <person name="Rakonjac J."/>
            <person name="Attwood G.T."/>
        </authorList>
    </citation>
    <scope>NUCLEOTIDE SEQUENCE [LARGE SCALE GENOMIC DNA]</scope>
    <source>
        <strain evidence="3">MA3014</strain>
    </source>
</reference>
<protein>
    <submittedName>
        <fullName evidence="2">U32 family peptidase</fullName>
    </submittedName>
</protein>
<proteinExistence type="predicted"/>
<dbReference type="InterPro" id="IPR051454">
    <property type="entry name" value="RNA/ubiquinone_mod_enzymes"/>
</dbReference>
<dbReference type="InterPro" id="IPR001539">
    <property type="entry name" value="Peptidase_U32"/>
</dbReference>
<dbReference type="Pfam" id="PF12392">
    <property type="entry name" value="DUF3656"/>
    <property type="match status" value="1"/>
</dbReference>
<dbReference type="PANTHER" id="PTHR30217">
    <property type="entry name" value="PEPTIDASE U32 FAMILY"/>
    <property type="match status" value="1"/>
</dbReference>
<dbReference type="OrthoDB" id="9807498at2"/>
<evidence type="ECO:0000259" key="1">
    <source>
        <dbReference type="Pfam" id="PF12392"/>
    </source>
</evidence>
<gene>
    <name evidence="2" type="ORF">FXF36_12595</name>
</gene>
<dbReference type="RefSeq" id="WP_151624623.1">
    <property type="nucleotide sequence ID" value="NZ_CP043028.1"/>
</dbReference>
<dbReference type="Proteomes" id="UP000327030">
    <property type="component" value="Chromosome 1"/>
</dbReference>
<dbReference type="PANTHER" id="PTHR30217:SF10">
    <property type="entry name" value="23S RRNA 5-HYDROXYCYTIDINE C2501 SYNTHASE"/>
    <property type="match status" value="1"/>
</dbReference>
<accession>A0A5P6VSM4</accession>
<sequence>MNQLELLSPAGDLQIFKAVVDAGADAVYFGGDLFGARAYAKNFTIEEAAEAIRYAHLHGRKAYLTVNTLLKNLEIESKLYDYLRAYVENGIDAFIVQDFGVFNFIREYFPNTHVHVSTQCSLCTGHGAKFFEDLGATRIVTAREISFEEIAAIHKECPELEIESFIHGALCVCYSGQCLMSSILGGRSGNRGRCAQPCRLPYEAYDDNGKHLNKKGSYILSPKDFCTINYMPQMIEAGVMSFKIEGRMKQLSYATGVVSVYRHYIDQYLYRGAKNYSVTEEDIQKLLDYGNRSGFTDLYMTRHNGPEMITFEAPSHTKSESESAVTSSAKIKLDCKVSAILGKEFEVQFSDESGHIATSKGNVIEAASKKPTTREDIEKAVSGLGNTPFELNKLSIDYDDNIFLPVSVIKNARRAAIDELLAQLESGDRDVVIKDFSELNFKGNISSLPGLFVTVSNEEQLKAAISFDEVKRLAVPYSLFDKADKTFDGELFIYLPTVLRKEYLSKLKISPKTAGVIAASYDELGWLISNNYPTEKIILDHRLYTFNNRSIQGFNRFSFGMDCIPYELSIKELKHRDNSRSQMIIYSRIPMMVTANCTVKNTLGCRKQNDRITIVDRKNENLIVQCNCDYCYNTIYNSKRFIAFELKQDLLSLGIREFRLDFTVEDYRETSDILKAYQESIVGDRPFRFSEDYTKGHLKRGVE</sequence>
<dbReference type="EMBL" id="CP043028">
    <property type="protein sequence ID" value="QFJ55653.1"/>
    <property type="molecule type" value="Genomic_DNA"/>
</dbReference>
<name>A0A5P6VSM4_PSEXY</name>
<organism evidence="2 3">
    <name type="scientific">Pseudobutyrivibrio xylanivorans</name>
    <dbReference type="NCBI Taxonomy" id="185007"/>
    <lineage>
        <taxon>Bacteria</taxon>
        <taxon>Bacillati</taxon>
        <taxon>Bacillota</taxon>
        <taxon>Clostridia</taxon>
        <taxon>Lachnospirales</taxon>
        <taxon>Lachnospiraceae</taxon>
        <taxon>Pseudobutyrivibrio</taxon>
    </lineage>
</organism>
<dbReference type="Pfam" id="PF01136">
    <property type="entry name" value="Peptidase_U32"/>
    <property type="match status" value="1"/>
</dbReference>